<sequence length="470" mass="49984">MLVALAAAPSALAHTVFTNFFIDGVSQGDGVAIRMNTNLVEASNPIASLESNDLACNVGGSKGVSRVAPIQDGSTLTFEIRAWPDDASKERLDRGHKGPCAVYLKKVDSAINDQGTCHGDGWFKIFDHGYDKDADAWCTDKIIDNDGKLSVVLPKGLESGYYLARPEILALHKALENDPQFYTGCAQLFLEGGGNLGPAETVSIPGYVKYGQESTNWNIYYGTKPEDYPLPGPQIAKLVSKSASANAGETSQTEGLKPAGCIVENANWCGKEVPDYSDEKGCWASTENCWDQADVCFKSAGPTGHKGCTTMQEKCQAQSDLCKSGDFNGPKNKGKVLTPKPAAVDVGELLATEGGGAPVVDTPKTEATQPKPTSAAAPAKTSAFETVAAPSKTPVADVEKPVPEAEYPTVTSKPTVKVPASEAGPAPTAPVCPEGYKCVTVYETVVKTEVVYSTVYNDYRRRSVQNRRRV</sequence>
<feature type="region of interest" description="Disordered" evidence="6">
    <location>
        <begin position="354"/>
        <end position="382"/>
    </location>
</feature>
<evidence type="ECO:0000313" key="9">
    <source>
        <dbReference type="Proteomes" id="UP000799778"/>
    </source>
</evidence>
<comment type="cofactor">
    <cofactor evidence="1">
        <name>Cu(2+)</name>
        <dbReference type="ChEBI" id="CHEBI:29036"/>
    </cofactor>
</comment>
<keyword evidence="8" id="KW-0503">Monooxygenase</keyword>
<dbReference type="PANTHER" id="PTHR33353">
    <property type="entry name" value="PUTATIVE (AFU_ORTHOLOGUE AFUA_1G12560)-RELATED"/>
    <property type="match status" value="1"/>
</dbReference>
<dbReference type="OrthoDB" id="5985073at2759"/>
<evidence type="ECO:0000256" key="6">
    <source>
        <dbReference type="SAM" id="MobiDB-lite"/>
    </source>
</evidence>
<comment type="catalytic activity">
    <reaction evidence="5">
        <text>[(1-&gt;4)-beta-D-glucosyl]n+m + reduced acceptor + O2 = 4-dehydro-beta-D-glucosyl-[(1-&gt;4)-beta-D-glucosyl]n-1 + [(1-&gt;4)-beta-D-glucosyl]m + acceptor + H2O.</text>
        <dbReference type="EC" id="1.14.99.56"/>
    </reaction>
</comment>
<keyword evidence="9" id="KW-1185">Reference proteome</keyword>
<dbReference type="RefSeq" id="XP_033378254.1">
    <property type="nucleotide sequence ID" value="XM_033523939.1"/>
</dbReference>
<keyword evidence="3 5" id="KW-0964">Secreted</keyword>
<dbReference type="EMBL" id="ML978077">
    <property type="protein sequence ID" value="KAF2009915.1"/>
    <property type="molecule type" value="Genomic_DNA"/>
</dbReference>
<comment type="subcellular location">
    <subcellularLocation>
        <location evidence="2 5">Secreted</location>
    </subcellularLocation>
</comment>
<evidence type="ECO:0000256" key="1">
    <source>
        <dbReference type="ARBA" id="ARBA00001973"/>
    </source>
</evidence>
<protein>
    <recommendedName>
        <fullName evidence="5">AA9 family lytic polysaccharide monooxygenase</fullName>
        <ecNumber evidence="5">1.14.99.56</ecNumber>
    </recommendedName>
    <alternativeName>
        <fullName evidence="5">Endo-beta-1,4-glucanase</fullName>
    </alternativeName>
    <alternativeName>
        <fullName evidence="5">Glycosyl hydrolase 61 family protein</fullName>
    </alternativeName>
</protein>
<keyword evidence="4 5" id="KW-1015">Disulfide bond</keyword>
<dbReference type="GO" id="GO:0008810">
    <property type="term" value="F:cellulase activity"/>
    <property type="evidence" value="ECO:0007669"/>
    <property type="project" value="UniProtKB-UniRule"/>
</dbReference>
<proteinExistence type="predicted"/>
<evidence type="ECO:0000259" key="7">
    <source>
        <dbReference type="Pfam" id="PF03443"/>
    </source>
</evidence>
<keyword evidence="5" id="KW-0624">Polysaccharide degradation</keyword>
<accession>A0A6A5XA35</accession>
<organism evidence="8 9">
    <name type="scientific">Aaosphaeria arxii CBS 175.79</name>
    <dbReference type="NCBI Taxonomy" id="1450172"/>
    <lineage>
        <taxon>Eukaryota</taxon>
        <taxon>Fungi</taxon>
        <taxon>Dikarya</taxon>
        <taxon>Ascomycota</taxon>
        <taxon>Pezizomycotina</taxon>
        <taxon>Dothideomycetes</taxon>
        <taxon>Pleosporomycetidae</taxon>
        <taxon>Pleosporales</taxon>
        <taxon>Pleosporales incertae sedis</taxon>
        <taxon>Aaosphaeria</taxon>
    </lineage>
</organism>
<dbReference type="PANTHER" id="PTHR33353:SF32">
    <property type="entry name" value="ENDO-BETA-1,4-GLUCANASE D"/>
    <property type="match status" value="1"/>
</dbReference>
<evidence type="ECO:0000256" key="5">
    <source>
        <dbReference type="RuleBase" id="RU368122"/>
    </source>
</evidence>
<keyword evidence="5" id="KW-0119">Carbohydrate metabolism</keyword>
<evidence type="ECO:0000256" key="2">
    <source>
        <dbReference type="ARBA" id="ARBA00004613"/>
    </source>
</evidence>
<dbReference type="GO" id="GO:0004497">
    <property type="term" value="F:monooxygenase activity"/>
    <property type="evidence" value="ECO:0007669"/>
    <property type="project" value="UniProtKB-KW"/>
</dbReference>
<dbReference type="EC" id="1.14.99.56" evidence="5"/>
<feature type="domain" description="Auxiliary Activity family 9 catalytic" evidence="7">
    <location>
        <begin position="14"/>
        <end position="228"/>
    </location>
</feature>
<dbReference type="Pfam" id="PF03443">
    <property type="entry name" value="AA9"/>
    <property type="match status" value="1"/>
</dbReference>
<dbReference type="GO" id="GO:0030248">
    <property type="term" value="F:cellulose binding"/>
    <property type="evidence" value="ECO:0007669"/>
    <property type="project" value="UniProtKB-UniRule"/>
</dbReference>
<name>A0A6A5XA35_9PLEO</name>
<dbReference type="InterPro" id="IPR049892">
    <property type="entry name" value="AA9"/>
</dbReference>
<dbReference type="Proteomes" id="UP000799778">
    <property type="component" value="Unassembled WGS sequence"/>
</dbReference>
<keyword evidence="8" id="KW-0560">Oxidoreductase</keyword>
<comment type="function">
    <text evidence="5">Lytic polysaccharide monooxygenase (LMPO) that depolymerizes crystalline and amorphous polysaccharides via the oxidation of scissile alpha- or beta-(1-4)-glycosidic bonds, yielding C1 and/or C4 oxidation products. Catalysis by LPMOs requires the reduction of the active-site copper from Cu(II) to Cu(I) by a reducing agent and H(2)O(2) or O(2) as a cosubstrate.</text>
</comment>
<dbReference type="GO" id="GO:0005576">
    <property type="term" value="C:extracellular region"/>
    <property type="evidence" value="ECO:0007669"/>
    <property type="project" value="UniProtKB-SubCell"/>
</dbReference>
<reference evidence="8" key="1">
    <citation type="journal article" date="2020" name="Stud. Mycol.">
        <title>101 Dothideomycetes genomes: a test case for predicting lifestyles and emergence of pathogens.</title>
        <authorList>
            <person name="Haridas S."/>
            <person name="Albert R."/>
            <person name="Binder M."/>
            <person name="Bloem J."/>
            <person name="Labutti K."/>
            <person name="Salamov A."/>
            <person name="Andreopoulos B."/>
            <person name="Baker S."/>
            <person name="Barry K."/>
            <person name="Bills G."/>
            <person name="Bluhm B."/>
            <person name="Cannon C."/>
            <person name="Castanera R."/>
            <person name="Culley D."/>
            <person name="Daum C."/>
            <person name="Ezra D."/>
            <person name="Gonzalez J."/>
            <person name="Henrissat B."/>
            <person name="Kuo A."/>
            <person name="Liang C."/>
            <person name="Lipzen A."/>
            <person name="Lutzoni F."/>
            <person name="Magnuson J."/>
            <person name="Mondo S."/>
            <person name="Nolan M."/>
            <person name="Ohm R."/>
            <person name="Pangilinan J."/>
            <person name="Park H.-J."/>
            <person name="Ramirez L."/>
            <person name="Alfaro M."/>
            <person name="Sun H."/>
            <person name="Tritt A."/>
            <person name="Yoshinaga Y."/>
            <person name="Zwiers L.-H."/>
            <person name="Turgeon B."/>
            <person name="Goodwin S."/>
            <person name="Spatafora J."/>
            <person name="Crous P."/>
            <person name="Grigoriev I."/>
        </authorList>
    </citation>
    <scope>NUCLEOTIDE SEQUENCE</scope>
    <source>
        <strain evidence="8">CBS 175.79</strain>
    </source>
</reference>
<keyword evidence="5" id="KW-0136">Cellulose degradation</keyword>
<evidence type="ECO:0000256" key="4">
    <source>
        <dbReference type="ARBA" id="ARBA00023157"/>
    </source>
</evidence>
<dbReference type="InterPro" id="IPR005103">
    <property type="entry name" value="AA9_LPMO"/>
</dbReference>
<comment type="domain">
    <text evidence="5">Has a modular structure: an endo-beta-1,4-glucanase catalytic module at the N-terminus, a linker rich in serines and threonines, and a C-terminal carbohydrate-binding module (CBM).</text>
</comment>
<dbReference type="GO" id="GO:0030245">
    <property type="term" value="P:cellulose catabolic process"/>
    <property type="evidence" value="ECO:0007669"/>
    <property type="project" value="UniProtKB-UniRule"/>
</dbReference>
<dbReference type="GeneID" id="54281336"/>
<dbReference type="CDD" id="cd21175">
    <property type="entry name" value="LPMO_AA9"/>
    <property type="match status" value="1"/>
</dbReference>
<gene>
    <name evidence="8" type="ORF">BU24DRAFT_357241</name>
</gene>
<evidence type="ECO:0000256" key="3">
    <source>
        <dbReference type="ARBA" id="ARBA00022525"/>
    </source>
</evidence>
<dbReference type="Gene3D" id="2.70.50.70">
    <property type="match status" value="1"/>
</dbReference>
<feature type="compositionally biased region" description="Low complexity" evidence="6">
    <location>
        <begin position="367"/>
        <end position="382"/>
    </location>
</feature>
<dbReference type="AlphaFoldDB" id="A0A6A5XA35"/>
<evidence type="ECO:0000313" key="8">
    <source>
        <dbReference type="EMBL" id="KAF2009915.1"/>
    </source>
</evidence>